<keyword evidence="3 7" id="KW-1133">Transmembrane helix</keyword>
<keyword evidence="5" id="KW-0325">Glycoprotein</keyword>
<dbReference type="EMBL" id="JBJKFK010001761">
    <property type="protein sequence ID" value="KAL3312294.1"/>
    <property type="molecule type" value="Genomic_DNA"/>
</dbReference>
<organism evidence="9 10">
    <name type="scientific">Cichlidogyrus casuarinus</name>
    <dbReference type="NCBI Taxonomy" id="1844966"/>
    <lineage>
        <taxon>Eukaryota</taxon>
        <taxon>Metazoa</taxon>
        <taxon>Spiralia</taxon>
        <taxon>Lophotrochozoa</taxon>
        <taxon>Platyhelminthes</taxon>
        <taxon>Monogenea</taxon>
        <taxon>Monopisthocotylea</taxon>
        <taxon>Dactylogyridea</taxon>
        <taxon>Ancyrocephalidae</taxon>
        <taxon>Cichlidogyrus</taxon>
    </lineage>
</organism>
<evidence type="ECO:0000256" key="3">
    <source>
        <dbReference type="ARBA" id="ARBA00022989"/>
    </source>
</evidence>
<proteinExistence type="predicted"/>
<evidence type="ECO:0000256" key="4">
    <source>
        <dbReference type="ARBA" id="ARBA00023136"/>
    </source>
</evidence>
<dbReference type="Proteomes" id="UP001626550">
    <property type="component" value="Unassembled WGS sequence"/>
</dbReference>
<dbReference type="AlphaFoldDB" id="A0ABD2PYE0"/>
<evidence type="ECO:0000256" key="2">
    <source>
        <dbReference type="ARBA" id="ARBA00022692"/>
    </source>
</evidence>
<sequence length="804" mass="86931">MGFGRRELHTFVNSVGSKMANISWNVGAKGAKLARGFYVQYYRVSSPNKHGSNIDGFVNITRVKNPSTQNLILKQLLPGTMYEFSVCIVAHGTSFAAAINEDYCSHIQGFETAPLRPSGNLRAPAFVHLNPAKDVSIANPVTIDANSAPSVCLSQQEAFDVMLPGSSVDIHVEWEDLQTSLKDNSLYYKLHLSADRFLPTKQWFIKSVHGSLSSVTFVNLQPQCLYFLIISAENTFGRQASSPVLESGASISWSVNDSMEMRWIVMGTVAGTAISLLALTGAIIFAVCRCRGKTDGKFQKSHMHTENMTNAPNSTKCGANGSTVPLLGSSAGLLSSSVSQQDNCRMMGQCTGPIYGASVSMCGSHCGSHCCHLNAPQSPLIMDATIGSNRQRILCEAYSNSPKSPANSYRQHRPSQICTNSLPDSGAVMDDYNTNSVTPSNGCSCNDPGHSHNHQFYCVSRDSSDLAKQDVHIERRGSLSGMNSPLSSELELDACRNATRVMIQSSYAFNRSPQPFQQQVMPIFKRGVMDTEGQYSGPGSLNSNHSPSSSMQGLYGKANFSPSGSPSRLHHQQQQMYEPHSYRMTSSPSAGDCTSPCKMLGKRLDSLNDMKNELSYAPNSPVRNLYKMAPNNQNIYPVNSLTAYRHQKQHFHINAVPTSCVAVTIDATTAGIAELGVGTTQNLQVIGVKEKGGQCTESGGSDRQTSSSGMGDSPAPGESCCSLEEEEMQAVCTNVSTFLTGVKREQQHGLSSDLVRSQPDGSALLAPQPPDLRHGQSTEDLHKEMAHLEGLMKDLNAISLSNVD</sequence>
<gene>
    <name evidence="9" type="ORF">Ciccas_009116</name>
</gene>
<name>A0ABD2PYE0_9PLAT</name>
<dbReference type="InterPro" id="IPR036116">
    <property type="entry name" value="FN3_sf"/>
</dbReference>
<evidence type="ECO:0000256" key="1">
    <source>
        <dbReference type="ARBA" id="ARBA00004479"/>
    </source>
</evidence>
<accession>A0ABD2PYE0</accession>
<feature type="domain" description="Neogenin C-terminal" evidence="8">
    <location>
        <begin position="776"/>
        <end position="799"/>
    </location>
</feature>
<feature type="compositionally biased region" description="Polar residues" evidence="6">
    <location>
        <begin position="560"/>
        <end position="576"/>
    </location>
</feature>
<evidence type="ECO:0000259" key="8">
    <source>
        <dbReference type="Pfam" id="PF06583"/>
    </source>
</evidence>
<evidence type="ECO:0000313" key="10">
    <source>
        <dbReference type="Proteomes" id="UP001626550"/>
    </source>
</evidence>
<evidence type="ECO:0000256" key="7">
    <source>
        <dbReference type="SAM" id="Phobius"/>
    </source>
</evidence>
<dbReference type="InterPro" id="IPR010560">
    <property type="entry name" value="Neogenin_C"/>
</dbReference>
<evidence type="ECO:0000313" key="9">
    <source>
        <dbReference type="EMBL" id="KAL3312294.1"/>
    </source>
</evidence>
<keyword evidence="10" id="KW-1185">Reference proteome</keyword>
<comment type="caution">
    <text evidence="9">The sequence shown here is derived from an EMBL/GenBank/DDBJ whole genome shotgun (WGS) entry which is preliminary data.</text>
</comment>
<comment type="subcellular location">
    <subcellularLocation>
        <location evidence="1">Membrane</location>
        <topology evidence="1">Single-pass type I membrane protein</topology>
    </subcellularLocation>
</comment>
<protein>
    <recommendedName>
        <fullName evidence="8">Neogenin C-terminal domain-containing protein</fullName>
    </recommendedName>
</protein>
<dbReference type="CDD" id="cd00063">
    <property type="entry name" value="FN3"/>
    <property type="match status" value="1"/>
</dbReference>
<dbReference type="InterPro" id="IPR013783">
    <property type="entry name" value="Ig-like_fold"/>
</dbReference>
<feature type="region of interest" description="Disordered" evidence="6">
    <location>
        <begin position="530"/>
        <end position="590"/>
    </location>
</feature>
<feature type="compositionally biased region" description="Polar residues" evidence="6">
    <location>
        <begin position="695"/>
        <end position="710"/>
    </location>
</feature>
<dbReference type="InterPro" id="IPR003961">
    <property type="entry name" value="FN3_dom"/>
</dbReference>
<evidence type="ECO:0000256" key="6">
    <source>
        <dbReference type="SAM" id="MobiDB-lite"/>
    </source>
</evidence>
<reference evidence="9 10" key="1">
    <citation type="submission" date="2024-11" db="EMBL/GenBank/DDBJ databases">
        <title>Adaptive evolution of stress response genes in parasites aligns with host niche diversity.</title>
        <authorList>
            <person name="Hahn C."/>
            <person name="Resl P."/>
        </authorList>
    </citation>
    <scope>NUCLEOTIDE SEQUENCE [LARGE SCALE GENOMIC DNA]</scope>
    <source>
        <strain evidence="9">EGGRZ-B1_66</strain>
        <tissue evidence="9">Body</tissue>
    </source>
</reference>
<keyword evidence="4 7" id="KW-0472">Membrane</keyword>
<feature type="region of interest" description="Disordered" evidence="6">
    <location>
        <begin position="749"/>
        <end position="776"/>
    </location>
</feature>
<dbReference type="Gene3D" id="2.60.40.10">
    <property type="entry name" value="Immunoglobulins"/>
    <property type="match status" value="2"/>
</dbReference>
<dbReference type="Pfam" id="PF06583">
    <property type="entry name" value="Neogenin_C"/>
    <property type="match status" value="1"/>
</dbReference>
<feature type="region of interest" description="Disordered" evidence="6">
    <location>
        <begin position="692"/>
        <end position="720"/>
    </location>
</feature>
<evidence type="ECO:0000256" key="5">
    <source>
        <dbReference type="ARBA" id="ARBA00023180"/>
    </source>
</evidence>
<feature type="compositionally biased region" description="Low complexity" evidence="6">
    <location>
        <begin position="537"/>
        <end position="550"/>
    </location>
</feature>
<dbReference type="GO" id="GO:0016020">
    <property type="term" value="C:membrane"/>
    <property type="evidence" value="ECO:0007669"/>
    <property type="project" value="UniProtKB-SubCell"/>
</dbReference>
<feature type="transmembrane region" description="Helical" evidence="7">
    <location>
        <begin position="263"/>
        <end position="287"/>
    </location>
</feature>
<dbReference type="SUPFAM" id="SSF49265">
    <property type="entry name" value="Fibronectin type III"/>
    <property type="match status" value="1"/>
</dbReference>
<keyword evidence="2 7" id="KW-0812">Transmembrane</keyword>